<sequence length="151" mass="17127">MDYIYARTQKQKCDIVLECISEHQANGGRYVGCHEGTYYEATEKKMYAKTIQRLRERNKEFQEKMEKMVPEKETEDPPASPTSTTQDILSEEDVNELCGLFPVSDATLEDLFPFPGLPPLSSADDDFLHFFQDASAVVSDDDAWTDSEVAV</sequence>
<evidence type="ECO:0000313" key="3">
    <source>
        <dbReference type="Proteomes" id="UP001153069"/>
    </source>
</evidence>
<keyword evidence="3" id="KW-1185">Reference proteome</keyword>
<comment type="caution">
    <text evidence="2">The sequence shown here is derived from an EMBL/GenBank/DDBJ whole genome shotgun (WGS) entry which is preliminary data.</text>
</comment>
<reference evidence="2" key="1">
    <citation type="submission" date="2020-06" db="EMBL/GenBank/DDBJ databases">
        <authorList>
            <consortium name="Plant Systems Biology data submission"/>
        </authorList>
    </citation>
    <scope>NUCLEOTIDE SEQUENCE</scope>
    <source>
        <strain evidence="2">D6</strain>
    </source>
</reference>
<proteinExistence type="predicted"/>
<dbReference type="EMBL" id="CAICTM010000100">
    <property type="protein sequence ID" value="CAB9501164.1"/>
    <property type="molecule type" value="Genomic_DNA"/>
</dbReference>
<organism evidence="2 3">
    <name type="scientific">Seminavis robusta</name>
    <dbReference type="NCBI Taxonomy" id="568900"/>
    <lineage>
        <taxon>Eukaryota</taxon>
        <taxon>Sar</taxon>
        <taxon>Stramenopiles</taxon>
        <taxon>Ochrophyta</taxon>
        <taxon>Bacillariophyta</taxon>
        <taxon>Bacillariophyceae</taxon>
        <taxon>Bacillariophycidae</taxon>
        <taxon>Naviculales</taxon>
        <taxon>Naviculaceae</taxon>
        <taxon>Seminavis</taxon>
    </lineage>
</organism>
<name>A0A9N8DI41_9STRA</name>
<feature type="compositionally biased region" description="Basic and acidic residues" evidence="1">
    <location>
        <begin position="63"/>
        <end position="72"/>
    </location>
</feature>
<evidence type="ECO:0000256" key="1">
    <source>
        <dbReference type="SAM" id="MobiDB-lite"/>
    </source>
</evidence>
<dbReference type="AlphaFoldDB" id="A0A9N8DI41"/>
<gene>
    <name evidence="2" type="ORF">SEMRO_101_G051690.1</name>
</gene>
<feature type="region of interest" description="Disordered" evidence="1">
    <location>
        <begin position="63"/>
        <end position="89"/>
    </location>
</feature>
<dbReference type="Proteomes" id="UP001153069">
    <property type="component" value="Unassembled WGS sequence"/>
</dbReference>
<protein>
    <submittedName>
        <fullName evidence="2">Uncharacterized protein</fullName>
    </submittedName>
</protein>
<evidence type="ECO:0000313" key="2">
    <source>
        <dbReference type="EMBL" id="CAB9501164.1"/>
    </source>
</evidence>
<accession>A0A9N8DI41</accession>